<dbReference type="PANTHER" id="PTHR24055">
    <property type="entry name" value="MITOGEN-ACTIVATED PROTEIN KINASE"/>
    <property type="match status" value="1"/>
</dbReference>
<sequence length="127" mass="14629">MKICDLRLARISSESDLMTEYVVRRWYRAAELLLKSSEYSAAIDVRCVGCILMELMERKALFPGREHVHQLRLLMEGRGDNEFLKALGNVIVGRCQVEKVWNWHLPHYVVTLSPTGAECCNVVAHRQ</sequence>
<feature type="domain" description="Protein kinase" evidence="3">
    <location>
        <begin position="1"/>
        <end position="127"/>
    </location>
</feature>
<dbReference type="PROSITE" id="PS50011">
    <property type="entry name" value="PROTEIN_KINASE_DOM"/>
    <property type="match status" value="1"/>
</dbReference>
<dbReference type="GO" id="GO:0004672">
    <property type="term" value="F:protein kinase activity"/>
    <property type="evidence" value="ECO:0007669"/>
    <property type="project" value="InterPro"/>
</dbReference>
<dbReference type="Proteomes" id="UP000631114">
    <property type="component" value="Unassembled WGS sequence"/>
</dbReference>
<keyword evidence="5" id="KW-1185">Reference proteome</keyword>
<comment type="caution">
    <text evidence="4">The sequence shown here is derived from an EMBL/GenBank/DDBJ whole genome shotgun (WGS) entry which is preliminary data.</text>
</comment>
<dbReference type="OrthoDB" id="1673890at2759"/>
<dbReference type="InterPro" id="IPR050117">
    <property type="entry name" value="MAPK"/>
</dbReference>
<organism evidence="4 5">
    <name type="scientific">Coptis chinensis</name>
    <dbReference type="NCBI Taxonomy" id="261450"/>
    <lineage>
        <taxon>Eukaryota</taxon>
        <taxon>Viridiplantae</taxon>
        <taxon>Streptophyta</taxon>
        <taxon>Embryophyta</taxon>
        <taxon>Tracheophyta</taxon>
        <taxon>Spermatophyta</taxon>
        <taxon>Magnoliopsida</taxon>
        <taxon>Ranunculales</taxon>
        <taxon>Ranunculaceae</taxon>
        <taxon>Coptidoideae</taxon>
        <taxon>Coptis</taxon>
    </lineage>
</organism>
<dbReference type="EMBL" id="JADFTS010000045">
    <property type="protein sequence ID" value="KAF9587134.1"/>
    <property type="molecule type" value="Genomic_DNA"/>
</dbReference>
<dbReference type="GO" id="GO:0005524">
    <property type="term" value="F:ATP binding"/>
    <property type="evidence" value="ECO:0007669"/>
    <property type="project" value="UniProtKB-KW"/>
</dbReference>
<evidence type="ECO:0000256" key="1">
    <source>
        <dbReference type="ARBA" id="ARBA00022741"/>
    </source>
</evidence>
<dbReference type="InterPro" id="IPR000719">
    <property type="entry name" value="Prot_kinase_dom"/>
</dbReference>
<reference evidence="4 5" key="1">
    <citation type="submission" date="2020-10" db="EMBL/GenBank/DDBJ databases">
        <title>The Coptis chinensis genome and diversification of protoberbering-type alkaloids.</title>
        <authorList>
            <person name="Wang B."/>
            <person name="Shu S."/>
            <person name="Song C."/>
            <person name="Liu Y."/>
        </authorList>
    </citation>
    <scope>NUCLEOTIDE SEQUENCE [LARGE SCALE GENOMIC DNA]</scope>
    <source>
        <strain evidence="4">HL-2020</strain>
        <tissue evidence="4">Leaf</tissue>
    </source>
</reference>
<dbReference type="SUPFAM" id="SSF56112">
    <property type="entry name" value="Protein kinase-like (PK-like)"/>
    <property type="match status" value="1"/>
</dbReference>
<name>A0A835GU86_9MAGN</name>
<evidence type="ECO:0000313" key="5">
    <source>
        <dbReference type="Proteomes" id="UP000631114"/>
    </source>
</evidence>
<dbReference type="AlphaFoldDB" id="A0A835GU86"/>
<dbReference type="Pfam" id="PF00069">
    <property type="entry name" value="Pkinase"/>
    <property type="match status" value="1"/>
</dbReference>
<accession>A0A835GU86</accession>
<evidence type="ECO:0000313" key="4">
    <source>
        <dbReference type="EMBL" id="KAF9587134.1"/>
    </source>
</evidence>
<proteinExistence type="predicted"/>
<gene>
    <name evidence="4" type="ORF">IFM89_039651</name>
</gene>
<dbReference type="InterPro" id="IPR011009">
    <property type="entry name" value="Kinase-like_dom_sf"/>
</dbReference>
<protein>
    <recommendedName>
        <fullName evidence="3">Protein kinase domain-containing protein</fullName>
    </recommendedName>
</protein>
<evidence type="ECO:0000259" key="3">
    <source>
        <dbReference type="PROSITE" id="PS50011"/>
    </source>
</evidence>
<keyword evidence="2" id="KW-0067">ATP-binding</keyword>
<dbReference type="Gene3D" id="1.10.510.10">
    <property type="entry name" value="Transferase(Phosphotransferase) domain 1"/>
    <property type="match status" value="1"/>
</dbReference>
<evidence type="ECO:0000256" key="2">
    <source>
        <dbReference type="ARBA" id="ARBA00022840"/>
    </source>
</evidence>
<keyword evidence="1" id="KW-0547">Nucleotide-binding</keyword>